<accession>A0A6H1ZZD5</accession>
<dbReference type="AlphaFoldDB" id="A0A6H1ZZD5"/>
<gene>
    <name evidence="1" type="ORF">TM448A03084_0007</name>
</gene>
<dbReference type="InterPro" id="IPR036390">
    <property type="entry name" value="WH_DNA-bd_sf"/>
</dbReference>
<dbReference type="SUPFAM" id="SSF46785">
    <property type="entry name" value="Winged helix' DNA-binding domain"/>
    <property type="match status" value="1"/>
</dbReference>
<dbReference type="EMBL" id="MT144379">
    <property type="protein sequence ID" value="QJA52934.1"/>
    <property type="molecule type" value="Genomic_DNA"/>
</dbReference>
<name>A0A6H1ZZD5_9ZZZZ</name>
<sequence length="92" mass="10138">MGILDRYRGRSRSSIPPSATFRLTEQGRDKLQDFGGDPKSRILMALETQGTSDLAEISRSSNLNRGEIERMIPGMVRGGYIAYVGAAQSEDM</sequence>
<organism evidence="1">
    <name type="scientific">viral metagenome</name>
    <dbReference type="NCBI Taxonomy" id="1070528"/>
    <lineage>
        <taxon>unclassified sequences</taxon>
        <taxon>metagenomes</taxon>
        <taxon>organismal metagenomes</taxon>
    </lineage>
</organism>
<evidence type="ECO:0000313" key="1">
    <source>
        <dbReference type="EMBL" id="QJA52934.1"/>
    </source>
</evidence>
<proteinExistence type="predicted"/>
<reference evidence="1" key="1">
    <citation type="submission" date="2020-03" db="EMBL/GenBank/DDBJ databases">
        <title>The deep terrestrial virosphere.</title>
        <authorList>
            <person name="Holmfeldt K."/>
            <person name="Nilsson E."/>
            <person name="Simone D."/>
            <person name="Lopez-Fernandez M."/>
            <person name="Wu X."/>
            <person name="de Brujin I."/>
            <person name="Lundin D."/>
            <person name="Andersson A."/>
            <person name="Bertilsson S."/>
            <person name="Dopson M."/>
        </authorList>
    </citation>
    <scope>NUCLEOTIDE SEQUENCE</scope>
    <source>
        <strain evidence="1">TM448A03084</strain>
    </source>
</reference>
<protein>
    <submittedName>
        <fullName evidence="1">Putative DNA binding, helix-turn-helix domain containing protein</fullName>
    </submittedName>
</protein>